<feature type="compositionally biased region" description="Low complexity" evidence="6">
    <location>
        <begin position="392"/>
        <end position="403"/>
    </location>
</feature>
<evidence type="ECO:0000256" key="6">
    <source>
        <dbReference type="SAM" id="MobiDB-lite"/>
    </source>
</evidence>
<dbReference type="SMART" id="SM00464">
    <property type="entry name" value="LON"/>
    <property type="match status" value="1"/>
</dbReference>
<feature type="domain" description="RING-type" evidence="7">
    <location>
        <begin position="483"/>
        <end position="521"/>
    </location>
</feature>
<dbReference type="SMART" id="SM00184">
    <property type="entry name" value="RING"/>
    <property type="match status" value="2"/>
</dbReference>
<evidence type="ECO:0000256" key="4">
    <source>
        <dbReference type="PROSITE-ProRule" id="PRU00175"/>
    </source>
</evidence>
<evidence type="ECO:0000256" key="5">
    <source>
        <dbReference type="PROSITE-ProRule" id="PRU00339"/>
    </source>
</evidence>
<proteinExistence type="predicted"/>
<dbReference type="PROSITE" id="PS51787">
    <property type="entry name" value="LON_N"/>
    <property type="match status" value="1"/>
</dbReference>
<dbReference type="InterPro" id="IPR027370">
    <property type="entry name" value="Znf-RING_euk"/>
</dbReference>
<organism evidence="9 10">
    <name type="scientific">Sphaeramia orbicularis</name>
    <name type="common">orbiculate cardinalfish</name>
    <dbReference type="NCBI Taxonomy" id="375764"/>
    <lineage>
        <taxon>Eukaryota</taxon>
        <taxon>Metazoa</taxon>
        <taxon>Chordata</taxon>
        <taxon>Craniata</taxon>
        <taxon>Vertebrata</taxon>
        <taxon>Euteleostomi</taxon>
        <taxon>Actinopterygii</taxon>
        <taxon>Neopterygii</taxon>
        <taxon>Teleostei</taxon>
        <taxon>Neoteleostei</taxon>
        <taxon>Acanthomorphata</taxon>
        <taxon>Gobiaria</taxon>
        <taxon>Kurtiformes</taxon>
        <taxon>Apogonoidei</taxon>
        <taxon>Apogonidae</taxon>
        <taxon>Apogoninae</taxon>
        <taxon>Sphaeramia</taxon>
    </lineage>
</organism>
<feature type="compositionally biased region" description="Polar residues" evidence="6">
    <location>
        <begin position="373"/>
        <end position="391"/>
    </location>
</feature>
<evidence type="ECO:0000256" key="2">
    <source>
        <dbReference type="ARBA" id="ARBA00022771"/>
    </source>
</evidence>
<dbReference type="GeneID" id="115413077"/>
<dbReference type="PANTHER" id="PTHR23327">
    <property type="entry name" value="RING FINGER PROTEIN 127"/>
    <property type="match status" value="1"/>
</dbReference>
<reference evidence="9" key="3">
    <citation type="submission" date="2025-09" db="UniProtKB">
        <authorList>
            <consortium name="Ensembl"/>
        </authorList>
    </citation>
    <scope>IDENTIFICATION</scope>
</reference>
<dbReference type="Proteomes" id="UP000472271">
    <property type="component" value="Chromosome 21"/>
</dbReference>
<dbReference type="SUPFAM" id="SSF48452">
    <property type="entry name" value="TPR-like"/>
    <property type="match status" value="1"/>
</dbReference>
<sequence length="776" mass="86383">METGIRPHQGEVFVHPLSNPAAAGICPEMLEVAEEANRAGDFDLAVEIYSSQLLDLQQPDRGLCLRKADSLARAGRISEALDSYCIAASLGKLRPEELPLLVETIARSLREKELGISGTLNGHLKSSNGEDGGESDAECAEDEALDLFSCRLCKCLLHEPTTVECGHTFCKRCLDSVKDCIHCKDKPNKRDGLPNGRRLDVVLSGLIDKLFATESKARRLWMEGEVLRDKNDLMDALEKYNAAVDLAPSSGRLLRQRVELHMEMMNFSQAVQDASILCRMKPLWTKAHYLKATALTNAGRNDEALQEYFLCLALKPDWTKVKLEAQKVLSELFSSVFEREDLPTPLHPLQGGLATRLIKPQALLMSLRPLTQRPGSSSQDSEFSVTKNTPVDDSSSRLSALASGKSDPAAGESSTKSLAGVLAALPTPPGGLKRKHSGDGPTEAFIPPSKLLRPDEGSSLQPAALCGLRRVSAELLDSGDLECSLCMRLFYEPVATPCGHTFCLKCLERCLDHNPNCPLCKENLSEYLATRGYNKTLLMEEVLQRYLGDELAERKKIHEEEMKELSNLNQEVPIFVCTMAFPTIPCPLHVFEPRYRLMIRRSMETGTKQFGMCIADELKGFADYGCMLQVRDVKFFPDGRSVVDTIGVSRFKVLSHGQRDGYNTAKIEYLEDRKVEGEELVELLKLHDSVYEQANSWFTSLKDNMKSQILSHFGHLPSKDPDPQASPSGPAWCWWLLAVLPLENRAQLTILAMTSLKDRLIAIRRVLIFVTRKRPR</sequence>
<dbReference type="GO" id="GO:0008270">
    <property type="term" value="F:zinc ion binding"/>
    <property type="evidence" value="ECO:0007669"/>
    <property type="project" value="UniProtKB-KW"/>
</dbReference>
<dbReference type="Gene3D" id="2.30.130.40">
    <property type="entry name" value="LON domain-like"/>
    <property type="match status" value="1"/>
</dbReference>
<dbReference type="InterPro" id="IPR011990">
    <property type="entry name" value="TPR-like_helical_dom_sf"/>
</dbReference>
<dbReference type="CDD" id="cd16513">
    <property type="entry name" value="RING-HC_LONFs_rpt1"/>
    <property type="match status" value="1"/>
</dbReference>
<dbReference type="SUPFAM" id="SSF57850">
    <property type="entry name" value="RING/U-box"/>
    <property type="match status" value="1"/>
</dbReference>
<keyword evidence="1" id="KW-0479">Metal-binding</keyword>
<dbReference type="InParanoid" id="A0A673A350"/>
<dbReference type="Gene3D" id="3.30.40.10">
    <property type="entry name" value="Zinc/RING finger domain, C3HC4 (zinc finger)"/>
    <property type="match status" value="2"/>
</dbReference>
<dbReference type="PROSITE" id="PS50089">
    <property type="entry name" value="ZF_RING_2"/>
    <property type="match status" value="2"/>
</dbReference>
<dbReference type="SMART" id="SM00028">
    <property type="entry name" value="TPR"/>
    <property type="match status" value="2"/>
</dbReference>
<evidence type="ECO:0000256" key="1">
    <source>
        <dbReference type="ARBA" id="ARBA00022723"/>
    </source>
</evidence>
<dbReference type="GO" id="GO:0005737">
    <property type="term" value="C:cytoplasm"/>
    <property type="evidence" value="ECO:0007669"/>
    <property type="project" value="UniProtKB-ARBA"/>
</dbReference>
<dbReference type="CDD" id="cd16514">
    <property type="entry name" value="RING-HC_LONFs_rpt2"/>
    <property type="match status" value="1"/>
</dbReference>
<reference evidence="9" key="2">
    <citation type="submission" date="2025-08" db="UniProtKB">
        <authorList>
            <consortium name="Ensembl"/>
        </authorList>
    </citation>
    <scope>IDENTIFICATION</scope>
</reference>
<feature type="region of interest" description="Disordered" evidence="6">
    <location>
        <begin position="371"/>
        <end position="456"/>
    </location>
</feature>
<dbReference type="Pfam" id="PF02190">
    <property type="entry name" value="LON_substr_bdg"/>
    <property type="match status" value="1"/>
</dbReference>
<keyword evidence="5" id="KW-0802">TPR repeat</keyword>
<dbReference type="Gene3D" id="1.25.40.10">
    <property type="entry name" value="Tetratricopeptide repeat domain"/>
    <property type="match status" value="1"/>
</dbReference>
<dbReference type="InterPro" id="IPR013083">
    <property type="entry name" value="Znf_RING/FYVE/PHD"/>
</dbReference>
<protein>
    <submittedName>
        <fullName evidence="9">Uncharacterized protein</fullName>
    </submittedName>
</protein>
<dbReference type="PROSITE" id="PS00518">
    <property type="entry name" value="ZF_RING_1"/>
    <property type="match status" value="2"/>
</dbReference>
<dbReference type="Ensembl" id="ENSSORT00005024430.1">
    <property type="protein sequence ID" value="ENSSORP00005023731.1"/>
    <property type="gene ID" value="ENSSORG00005011476.1"/>
</dbReference>
<dbReference type="PANTHER" id="PTHR23327:SF5">
    <property type="entry name" value="LON PEPTIDASE N-TERMINAL DOMAIN AND RING FINGER PROTEIN 2"/>
    <property type="match status" value="1"/>
</dbReference>
<evidence type="ECO:0000256" key="3">
    <source>
        <dbReference type="ARBA" id="ARBA00022833"/>
    </source>
</evidence>
<feature type="domain" description="Lon N-terminal" evidence="8">
    <location>
        <begin position="562"/>
        <end position="771"/>
    </location>
</feature>
<dbReference type="InterPro" id="IPR017907">
    <property type="entry name" value="Znf_RING_CS"/>
</dbReference>
<name>A0A673A350_9TELE</name>
<keyword evidence="10" id="KW-1185">Reference proteome</keyword>
<keyword evidence="3" id="KW-0862">Zinc</keyword>
<evidence type="ECO:0000313" key="9">
    <source>
        <dbReference type="Ensembl" id="ENSSORP00005023731.1"/>
    </source>
</evidence>
<accession>A0A673A350</accession>
<feature type="repeat" description="TPR" evidence="5">
    <location>
        <begin position="217"/>
        <end position="250"/>
    </location>
</feature>
<keyword evidence="2 4" id="KW-0863">Zinc-finger</keyword>
<dbReference type="RefSeq" id="XP_029981692.1">
    <property type="nucleotide sequence ID" value="XM_030125832.1"/>
</dbReference>
<dbReference type="InterPro" id="IPR015947">
    <property type="entry name" value="PUA-like_sf"/>
</dbReference>
<reference evidence="9" key="1">
    <citation type="submission" date="2019-06" db="EMBL/GenBank/DDBJ databases">
        <authorList>
            <consortium name="Wellcome Sanger Institute Data Sharing"/>
        </authorList>
    </citation>
    <scope>NUCLEOTIDE SEQUENCE [LARGE SCALE GENOMIC DNA]</scope>
</reference>
<dbReference type="SUPFAM" id="SSF88697">
    <property type="entry name" value="PUA domain-like"/>
    <property type="match status" value="1"/>
</dbReference>
<dbReference type="Pfam" id="PF13445">
    <property type="entry name" value="zf-RING_UBOX"/>
    <property type="match status" value="1"/>
</dbReference>
<gene>
    <name evidence="9" type="primary">lonrf2</name>
</gene>
<dbReference type="AlphaFoldDB" id="A0A673A350"/>
<evidence type="ECO:0000259" key="8">
    <source>
        <dbReference type="PROSITE" id="PS51787"/>
    </source>
</evidence>
<dbReference type="PROSITE" id="PS50005">
    <property type="entry name" value="TPR"/>
    <property type="match status" value="1"/>
</dbReference>
<dbReference type="OrthoDB" id="264917at2759"/>
<dbReference type="InterPro" id="IPR019734">
    <property type="entry name" value="TPR_rpt"/>
</dbReference>
<dbReference type="InterPro" id="IPR001841">
    <property type="entry name" value="Znf_RING"/>
</dbReference>
<evidence type="ECO:0000313" key="10">
    <source>
        <dbReference type="Proteomes" id="UP000472271"/>
    </source>
</evidence>
<dbReference type="InterPro" id="IPR046336">
    <property type="entry name" value="Lon_prtase_N_sf"/>
</dbReference>
<dbReference type="GO" id="GO:0061630">
    <property type="term" value="F:ubiquitin protein ligase activity"/>
    <property type="evidence" value="ECO:0007669"/>
    <property type="project" value="TreeGrafter"/>
</dbReference>
<feature type="domain" description="RING-type" evidence="7">
    <location>
        <begin position="150"/>
        <end position="184"/>
    </location>
</feature>
<dbReference type="InterPro" id="IPR003111">
    <property type="entry name" value="Lon_prtase_N"/>
</dbReference>
<evidence type="ECO:0000259" key="7">
    <source>
        <dbReference type="PROSITE" id="PS50089"/>
    </source>
</evidence>
<dbReference type="Pfam" id="PF13923">
    <property type="entry name" value="zf-C3HC4_2"/>
    <property type="match status" value="1"/>
</dbReference>